<dbReference type="CDD" id="cd03255">
    <property type="entry name" value="ABC_MJ0796_LolCDE_FtsE"/>
    <property type="match status" value="1"/>
</dbReference>
<evidence type="ECO:0000313" key="6">
    <source>
        <dbReference type="Proteomes" id="UP000005940"/>
    </source>
</evidence>
<evidence type="ECO:0000313" key="5">
    <source>
        <dbReference type="EMBL" id="QKM71207.1"/>
    </source>
</evidence>
<dbReference type="InterPro" id="IPR015854">
    <property type="entry name" value="ABC_transpr_LolD-like"/>
</dbReference>
<dbReference type="InterPro" id="IPR003439">
    <property type="entry name" value="ABC_transporter-like_ATP-bd"/>
</dbReference>
<dbReference type="InterPro" id="IPR003593">
    <property type="entry name" value="AAA+_ATPase"/>
</dbReference>
<protein>
    <submittedName>
        <fullName evidence="5">ABC transporter ATP-binding protein</fullName>
    </submittedName>
</protein>
<dbReference type="RefSeq" id="WP_006351009.1">
    <property type="nucleotide sequence ID" value="NZ_CP029159.1"/>
</dbReference>
<dbReference type="GO" id="GO:0005524">
    <property type="term" value="F:ATP binding"/>
    <property type="evidence" value="ECO:0007669"/>
    <property type="project" value="UniProtKB-KW"/>
</dbReference>
<proteinExistence type="predicted"/>
<dbReference type="GO" id="GO:0016887">
    <property type="term" value="F:ATP hydrolysis activity"/>
    <property type="evidence" value="ECO:0007669"/>
    <property type="project" value="InterPro"/>
</dbReference>
<dbReference type="GO" id="GO:0005886">
    <property type="term" value="C:plasma membrane"/>
    <property type="evidence" value="ECO:0007669"/>
    <property type="project" value="TreeGrafter"/>
</dbReference>
<name>I2MTC9_STRT9</name>
<dbReference type="Proteomes" id="UP000005940">
    <property type="component" value="Chromosome"/>
</dbReference>
<dbReference type="InterPro" id="IPR017871">
    <property type="entry name" value="ABC_transporter-like_CS"/>
</dbReference>
<keyword evidence="1" id="KW-0813">Transport</keyword>
<dbReference type="SMART" id="SM00382">
    <property type="entry name" value="AAA"/>
    <property type="match status" value="1"/>
</dbReference>
<dbReference type="FunFam" id="3.40.50.300:FF:000032">
    <property type="entry name" value="Export ABC transporter ATP-binding protein"/>
    <property type="match status" value="1"/>
</dbReference>
<gene>
    <name evidence="5" type="ORF">STSU_032950</name>
</gene>
<dbReference type="PROSITE" id="PS00211">
    <property type="entry name" value="ABC_TRANSPORTER_1"/>
    <property type="match status" value="1"/>
</dbReference>
<keyword evidence="2" id="KW-0547">Nucleotide-binding</keyword>
<evidence type="ECO:0000256" key="2">
    <source>
        <dbReference type="ARBA" id="ARBA00022741"/>
    </source>
</evidence>
<keyword evidence="6" id="KW-1185">Reference proteome</keyword>
<accession>I2MTC9</accession>
<feature type="region of interest" description="Disordered" evidence="4">
    <location>
        <begin position="1"/>
        <end position="21"/>
    </location>
</feature>
<dbReference type="SUPFAM" id="SSF52540">
    <property type="entry name" value="P-loop containing nucleoside triphosphate hydrolases"/>
    <property type="match status" value="1"/>
</dbReference>
<dbReference type="AlphaFoldDB" id="I2MTC9"/>
<dbReference type="Pfam" id="PF00005">
    <property type="entry name" value="ABC_tran"/>
    <property type="match status" value="1"/>
</dbReference>
<sequence length="245" mass="26049">MSGGNRTRGNGTGNGTGGHPTAIIEVEDATKEYPGGVRALHRASLTVGPGELVAIVGPSGSGKSTLLNLMGTLDTPTTGRVLMQGHDIAELPDRRLAAVRAHWIGFVFQQFFLTPHLSALDNVATGLLYHGVAPTERRRRARRALERVGLGHRLDHRPHQMSGGEKQRVAIARAVVGDPPLLLADEPTGNLDSVAGAGVLELLTELHRDGTAIVVITHDLDVAAALPRRLEIRDGRIRIDTGVTV</sequence>
<dbReference type="EMBL" id="CP029159">
    <property type="protein sequence ID" value="QKM71207.1"/>
    <property type="molecule type" value="Genomic_DNA"/>
</dbReference>
<dbReference type="PROSITE" id="PS50893">
    <property type="entry name" value="ABC_TRANSPORTER_2"/>
    <property type="match status" value="1"/>
</dbReference>
<organism evidence="5 6">
    <name type="scientific">Streptomyces tsukubensis (strain DSM 42081 / NBRC 108919 / NRRL 18488 / 9993)</name>
    <dbReference type="NCBI Taxonomy" id="1114943"/>
    <lineage>
        <taxon>Bacteria</taxon>
        <taxon>Bacillati</taxon>
        <taxon>Actinomycetota</taxon>
        <taxon>Actinomycetes</taxon>
        <taxon>Kitasatosporales</taxon>
        <taxon>Streptomycetaceae</taxon>
        <taxon>Streptomyces</taxon>
    </lineage>
</organism>
<keyword evidence="3 5" id="KW-0067">ATP-binding</keyword>
<dbReference type="PANTHER" id="PTHR24220">
    <property type="entry name" value="IMPORT ATP-BINDING PROTEIN"/>
    <property type="match status" value="1"/>
</dbReference>
<dbReference type="GO" id="GO:0098796">
    <property type="term" value="C:membrane protein complex"/>
    <property type="evidence" value="ECO:0007669"/>
    <property type="project" value="UniProtKB-ARBA"/>
</dbReference>
<evidence type="ECO:0000256" key="4">
    <source>
        <dbReference type="SAM" id="MobiDB-lite"/>
    </source>
</evidence>
<evidence type="ECO:0000256" key="1">
    <source>
        <dbReference type="ARBA" id="ARBA00022448"/>
    </source>
</evidence>
<evidence type="ECO:0000256" key="3">
    <source>
        <dbReference type="ARBA" id="ARBA00022840"/>
    </source>
</evidence>
<dbReference type="Gene3D" id="3.40.50.300">
    <property type="entry name" value="P-loop containing nucleotide triphosphate hydrolases"/>
    <property type="match status" value="1"/>
</dbReference>
<dbReference type="GO" id="GO:0022857">
    <property type="term" value="F:transmembrane transporter activity"/>
    <property type="evidence" value="ECO:0007669"/>
    <property type="project" value="UniProtKB-ARBA"/>
</dbReference>
<reference evidence="5 6" key="1">
    <citation type="journal article" date="2012" name="J. Bacteriol.">
        <title>Draft genome of Streptomyces tsukubaensis NRRL 18488, the producer of the clinically important immunosuppressant tacrolimus (FK506).</title>
        <authorList>
            <person name="Barreiro C."/>
            <person name="Prieto C."/>
            <person name="Sola-Landa A."/>
            <person name="Solera E."/>
            <person name="Martinez-Castro M."/>
            <person name="Perez-Redondo R."/>
            <person name="Garcia-Estrada C."/>
            <person name="Aparicio J.F."/>
            <person name="Fernandez-Martinez L.T."/>
            <person name="Santos-Aberturas J."/>
            <person name="Salehi-Najafabadi Z."/>
            <person name="Rodriguez-Garcia A."/>
            <person name="Tauch A."/>
            <person name="Martin J.F."/>
        </authorList>
    </citation>
    <scope>NUCLEOTIDE SEQUENCE [LARGE SCALE GENOMIC DNA]</scope>
    <source>
        <strain evidence="6">DSM 42081 / NBRC 108919 / NRRL 18488 / 9993</strain>
    </source>
</reference>
<dbReference type="PANTHER" id="PTHR24220:SF86">
    <property type="entry name" value="ABC TRANSPORTER ABCH.1"/>
    <property type="match status" value="1"/>
</dbReference>
<dbReference type="InterPro" id="IPR027417">
    <property type="entry name" value="P-loop_NTPase"/>
</dbReference>
<dbReference type="InterPro" id="IPR017911">
    <property type="entry name" value="MacB-like_ATP-bd"/>
</dbReference>